<dbReference type="Pfam" id="PF07719">
    <property type="entry name" value="TPR_2"/>
    <property type="match status" value="1"/>
</dbReference>
<reference evidence="6" key="1">
    <citation type="submission" date="2016-10" db="EMBL/GenBank/DDBJ databases">
        <authorList>
            <person name="Varghese N."/>
            <person name="Submissions S."/>
        </authorList>
    </citation>
    <scope>NUCLEOTIDE SEQUENCE [LARGE SCALE GENOMIC DNA]</scope>
    <source>
        <strain evidence="6">DSM 18733</strain>
    </source>
</reference>
<dbReference type="InterPro" id="IPR051685">
    <property type="entry name" value="Ycf3/AcsC/BcsC/TPR_MFPF"/>
</dbReference>
<dbReference type="RefSeq" id="WP_093322460.1">
    <property type="nucleotide sequence ID" value="NZ_FOAF01000001.1"/>
</dbReference>
<dbReference type="SMART" id="SM00028">
    <property type="entry name" value="TPR"/>
    <property type="match status" value="7"/>
</dbReference>
<dbReference type="OrthoDB" id="174931at2"/>
<evidence type="ECO:0000313" key="5">
    <source>
        <dbReference type="EMBL" id="SEL04973.1"/>
    </source>
</evidence>
<keyword evidence="6" id="KW-1185">Reference proteome</keyword>
<feature type="repeat" description="TPR" evidence="3">
    <location>
        <begin position="1062"/>
        <end position="1095"/>
    </location>
</feature>
<evidence type="ECO:0000256" key="2">
    <source>
        <dbReference type="ARBA" id="ARBA00022803"/>
    </source>
</evidence>
<dbReference type="Gene3D" id="1.25.40.10">
    <property type="entry name" value="Tetratricopeptide repeat domain"/>
    <property type="match status" value="4"/>
</dbReference>
<dbReference type="InterPro" id="IPR011990">
    <property type="entry name" value="TPR-like_helical_dom_sf"/>
</dbReference>
<dbReference type="Proteomes" id="UP000199421">
    <property type="component" value="Unassembled WGS sequence"/>
</dbReference>
<dbReference type="EMBL" id="FOAF01000001">
    <property type="protein sequence ID" value="SEL04973.1"/>
    <property type="molecule type" value="Genomic_DNA"/>
</dbReference>
<keyword evidence="1" id="KW-0677">Repeat</keyword>
<dbReference type="PROSITE" id="PS50005">
    <property type="entry name" value="TPR"/>
    <property type="match status" value="2"/>
</dbReference>
<dbReference type="PANTHER" id="PTHR44943">
    <property type="entry name" value="CELLULOSE SYNTHASE OPERON PROTEIN C"/>
    <property type="match status" value="1"/>
</dbReference>
<name>A0A1H7M161_OLID1</name>
<dbReference type="InterPro" id="IPR033396">
    <property type="entry name" value="DUF5107"/>
</dbReference>
<dbReference type="AlphaFoldDB" id="A0A1H7M161"/>
<feature type="repeat" description="TPR" evidence="3">
    <location>
        <begin position="764"/>
        <end position="797"/>
    </location>
</feature>
<gene>
    <name evidence="5" type="ORF">SAMN05661044_01831</name>
</gene>
<evidence type="ECO:0000313" key="6">
    <source>
        <dbReference type="Proteomes" id="UP000199421"/>
    </source>
</evidence>
<dbReference type="InterPro" id="IPR013105">
    <property type="entry name" value="TPR_2"/>
</dbReference>
<sequence>MHTDVNIWSEEITIPTYSVGKPEKNPMFLEKRVYQGSSGVVYPYPVIEKIANEKEDRVYHAVFLENSYLKIMILPELGGRIQMAYDKVKKRHFVYYNQVIKPALVGLTGPWISGGIEFNWPQHHRPSTFLPVDYTLEERGMGVKTIWINEVEVMFRTKAKVGFTLYPQKAYLEIEAHLTNRTLFPQTFLWWANPAVKVNDFYQSIFPPDVHAVFDHGKRDVSSFPIAKGVYYKMDYSPGTDISRYKNIPVPTSFMAVNSKYDFMGGYEYDTAAGMLHIANHHTVPGKKQWTWGNADFGQAWDRNLTDEDGPYIELMTGAYTDNQPDFSWLQPNEEKSFVQYFMPYNTIGMVKNANKNVAVHLDLQDGQLTLGVYATSTFKNIYIVLKRGSTPFIERTCSLSPSEVYIETITAGVGNQPLHDYLLEIYNNKENLLISYQPEKEEEREIPPPASPAPSPIDVLNTEELYLHGLHLEQYRHATFDPTAYYREALKRDAGDLRNNNAMGLWLLRRGMFEEAEGYFRKAKERLFMRNVNAYDSEVLYNLGLTLKFNNKLIEAYELFYKATWSAAWKDCAYLMLARIDVEKENYQLALEHAEASLNRNTKSGQILHLKVLILRKLEKYEEALRCADEALTLDPFNYSVYFEKHLLLSTLSKTAEAITVRQHAVSLMDGRVDTFIEYALDYKQAGCYDEAFNFLLWIAASAANNPLLNYHIGAILWTKGTLSAAHSYFDKASSCTPDYCFPNRIEDMIVLEQAIQLNSADAKAYYYLGNYWYDKRMHQKAISCWEESVKLDPHFATVKRNLALAYYNKLKEYGKAKDMLEEAFLLDSTDARVLMELDQLYKLQQVAPQKRLDFLEMHMPLVEDRDDLFLERITLLNLLGRNEEAYSLLNMRQFHPWEGGEGKVTDQFLVAGQELAKAALLNNDALNALNYLHVLKKYPYNLGEGKLPNTAENDVNYLEGLTYEQLGEDEKANQQLTLATNGDEEPVQAIFYNDPQPDKIFYQGLAWLKLGKRDKANRIFNKLLAFGNKHLHDTIAIDYMAVSLPDLLVFEQDLSFKNHIHCLYMIGLAALGFGNIAEAVAYFDQVLQLNNSHMGARIHKKMVPFLKQLTGINI</sequence>
<accession>A0A1H7M161</accession>
<dbReference type="PANTHER" id="PTHR44943:SF8">
    <property type="entry name" value="TPR REPEAT-CONTAINING PROTEIN MJ0263"/>
    <property type="match status" value="1"/>
</dbReference>
<organism evidence="5 6">
    <name type="scientific">Olivibacter domesticus</name>
    <name type="common">Pseudosphingobacterium domesticum</name>
    <dbReference type="NCBI Taxonomy" id="407022"/>
    <lineage>
        <taxon>Bacteria</taxon>
        <taxon>Pseudomonadati</taxon>
        <taxon>Bacteroidota</taxon>
        <taxon>Sphingobacteriia</taxon>
        <taxon>Sphingobacteriales</taxon>
        <taxon>Sphingobacteriaceae</taxon>
        <taxon>Olivibacter</taxon>
    </lineage>
</organism>
<dbReference type="SUPFAM" id="SSF48452">
    <property type="entry name" value="TPR-like"/>
    <property type="match status" value="2"/>
</dbReference>
<dbReference type="Pfam" id="PF13181">
    <property type="entry name" value="TPR_8"/>
    <property type="match status" value="2"/>
</dbReference>
<keyword evidence="2 3" id="KW-0802">TPR repeat</keyword>
<evidence type="ECO:0000259" key="4">
    <source>
        <dbReference type="Pfam" id="PF17128"/>
    </source>
</evidence>
<dbReference type="Pfam" id="PF17128">
    <property type="entry name" value="DUF5107"/>
    <property type="match status" value="1"/>
</dbReference>
<evidence type="ECO:0000256" key="1">
    <source>
        <dbReference type="ARBA" id="ARBA00022737"/>
    </source>
</evidence>
<dbReference type="InterPro" id="IPR019734">
    <property type="entry name" value="TPR_rpt"/>
</dbReference>
<dbReference type="STRING" id="407022.SAMN05661044_01831"/>
<proteinExistence type="predicted"/>
<evidence type="ECO:0000256" key="3">
    <source>
        <dbReference type="PROSITE-ProRule" id="PRU00339"/>
    </source>
</evidence>
<protein>
    <submittedName>
        <fullName evidence="5">Tetratricopeptide (TPR) repeat</fullName>
    </submittedName>
</protein>
<feature type="domain" description="DUF5107" evidence="4">
    <location>
        <begin position="40"/>
        <end position="339"/>
    </location>
</feature>